<dbReference type="EMBL" id="CP015118">
    <property type="protein sequence ID" value="ARN18791.1"/>
    <property type="molecule type" value="Genomic_DNA"/>
</dbReference>
<keyword evidence="2" id="KW-1185">Reference proteome</keyword>
<dbReference type="STRING" id="946333.A4W93_01990"/>
<reference evidence="1 2" key="1">
    <citation type="submission" date="2016-04" db="EMBL/GenBank/DDBJ databases">
        <title>Complete genome sequence of natural rubber-degrading, novel Gram-negative bacterium, Rhizobacter gummiphilus strain NS21.</title>
        <authorList>
            <person name="Tabata M."/>
            <person name="Kasai D."/>
            <person name="Fukuda M."/>
        </authorList>
    </citation>
    <scope>NUCLEOTIDE SEQUENCE [LARGE SCALE GENOMIC DNA]</scope>
    <source>
        <strain evidence="1 2">NS21</strain>
    </source>
</reference>
<dbReference type="KEGG" id="rgu:A4W93_01990"/>
<dbReference type="Proteomes" id="UP000193427">
    <property type="component" value="Chromosome"/>
</dbReference>
<dbReference type="OrthoDB" id="9157083at2"/>
<accession>A0A1W6L3C2</accession>
<evidence type="ECO:0000313" key="2">
    <source>
        <dbReference type="Proteomes" id="UP000193427"/>
    </source>
</evidence>
<gene>
    <name evidence="1" type="ORF">A4W93_01990</name>
</gene>
<sequence>MSKSPATPFAVSPKTLACAATGLLMGQMVMGISAFHNGSIVGLTLALVFVLSGGASLALFLNHRHVMQRPRTEPAPIQAWLLTLGAAMIASIWFGRFM</sequence>
<dbReference type="AlphaFoldDB" id="A0A1W6L3C2"/>
<organism evidence="1 2">
    <name type="scientific">Piscinibacter gummiphilus</name>
    <dbReference type="NCBI Taxonomy" id="946333"/>
    <lineage>
        <taxon>Bacteria</taxon>
        <taxon>Pseudomonadati</taxon>
        <taxon>Pseudomonadota</taxon>
        <taxon>Betaproteobacteria</taxon>
        <taxon>Burkholderiales</taxon>
        <taxon>Sphaerotilaceae</taxon>
        <taxon>Piscinibacter</taxon>
    </lineage>
</organism>
<protein>
    <submittedName>
        <fullName evidence="1">Uncharacterized protein</fullName>
    </submittedName>
</protein>
<name>A0A1W6L3C2_9BURK</name>
<evidence type="ECO:0000313" key="1">
    <source>
        <dbReference type="EMBL" id="ARN18791.1"/>
    </source>
</evidence>
<proteinExistence type="predicted"/>
<dbReference type="RefSeq" id="WP_085749032.1">
    <property type="nucleotide sequence ID" value="NZ_BSPR01000012.1"/>
</dbReference>